<dbReference type="Proteomes" id="UP001196068">
    <property type="component" value="Unassembled WGS sequence"/>
</dbReference>
<dbReference type="Gene3D" id="3.60.21.10">
    <property type="match status" value="1"/>
</dbReference>
<accession>A0AAF1JXF1</accession>
<dbReference type="InterPro" id="IPR024173">
    <property type="entry name" value="Pesterase_MJ0037-like"/>
</dbReference>
<dbReference type="GO" id="GO:0016874">
    <property type="term" value="F:ligase activity"/>
    <property type="evidence" value="ECO:0007669"/>
    <property type="project" value="UniProtKB-KW"/>
</dbReference>
<protein>
    <submittedName>
        <fullName evidence="2">Ligase-associated DNA damage response endonuclease PdeM</fullName>
        <ecNumber evidence="2">3.1.-.-</ecNumber>
    </submittedName>
</protein>
<sequence>MSALAPLHIAGERFMLDPGGALLWPARKLMAVADLHLEKGSSFATRGQFVPPYDSAETLDRLRRLLRRHRPQRLVFLGDSFHRATSRLTVADAQALAVLAQGLSITWLLGNHDPALPPDLPGDAVDVLEEGPMTFRHIPTARLMQGHEVAGHLHPKAAMATRAGSVTRPCFVTSANRVLLPAFGAYTGGLEIADPAIATLFPRGGRAFLLGAERLFSFPVPPRRSMQPRGLQETLPIG</sequence>
<dbReference type="NCBIfam" id="TIGR04123">
    <property type="entry name" value="P_estr_lig_assc"/>
    <property type="match status" value="1"/>
</dbReference>
<dbReference type="InterPro" id="IPR029052">
    <property type="entry name" value="Metallo-depent_PP-like"/>
</dbReference>
<dbReference type="PANTHER" id="PTHR39323">
    <property type="entry name" value="BLR1149 PROTEIN"/>
    <property type="match status" value="1"/>
</dbReference>
<dbReference type="EC" id="3.1.-.-" evidence="2"/>
<reference evidence="2" key="2">
    <citation type="journal article" date="2021" name="Syst. Appl. Microbiol.">
        <title>Roseomonas hellenica sp. nov., isolated from roots of wild-growing Alkanna tinctoria.</title>
        <authorList>
            <person name="Rat A."/>
            <person name="Naranjo H.D."/>
            <person name="Lebbe L."/>
            <person name="Cnockaert M."/>
            <person name="Krigas N."/>
            <person name="Grigoriadou K."/>
            <person name="Maloupa E."/>
            <person name="Willems A."/>
        </authorList>
    </citation>
    <scope>NUCLEOTIDE SEQUENCE</scope>
    <source>
        <strain evidence="2">LMG 28251</strain>
    </source>
</reference>
<dbReference type="PIRSF" id="PIRSF000887">
    <property type="entry name" value="Pesterase_MJ0037"/>
    <property type="match status" value="1"/>
</dbReference>
<gene>
    <name evidence="2" type="primary">pdeM</name>
    <name evidence="2" type="ORF">GXW79_13620</name>
</gene>
<dbReference type="EMBL" id="JAAEDH010000015">
    <property type="protein sequence ID" value="MBR0656116.1"/>
    <property type="molecule type" value="Genomic_DNA"/>
</dbReference>
<keyword evidence="3" id="KW-1185">Reference proteome</keyword>
<keyword evidence="2" id="KW-0436">Ligase</keyword>
<dbReference type="AlphaFoldDB" id="A0AAF1JXF1"/>
<dbReference type="PANTHER" id="PTHR39323:SF1">
    <property type="entry name" value="BLR1149 PROTEIN"/>
    <property type="match status" value="1"/>
</dbReference>
<organism evidence="2 3">
    <name type="scientific">Plastoroseomonas arctica</name>
    <dbReference type="NCBI Taxonomy" id="1509237"/>
    <lineage>
        <taxon>Bacteria</taxon>
        <taxon>Pseudomonadati</taxon>
        <taxon>Pseudomonadota</taxon>
        <taxon>Alphaproteobacteria</taxon>
        <taxon>Acetobacterales</taxon>
        <taxon>Acetobacteraceae</taxon>
        <taxon>Plastoroseomonas</taxon>
    </lineage>
</organism>
<keyword evidence="2" id="KW-0255">Endonuclease</keyword>
<dbReference type="InterPro" id="IPR026336">
    <property type="entry name" value="PdeM-like"/>
</dbReference>
<keyword evidence="2" id="KW-0378">Hydrolase</keyword>
<name>A0AAF1JXF1_9PROT</name>
<evidence type="ECO:0000259" key="1">
    <source>
        <dbReference type="Pfam" id="PF00149"/>
    </source>
</evidence>
<dbReference type="RefSeq" id="WP_211874962.1">
    <property type="nucleotide sequence ID" value="NZ_JAAEDH010000015.1"/>
</dbReference>
<evidence type="ECO:0000313" key="2">
    <source>
        <dbReference type="EMBL" id="MBR0656116.1"/>
    </source>
</evidence>
<evidence type="ECO:0000313" key="3">
    <source>
        <dbReference type="Proteomes" id="UP001196068"/>
    </source>
</evidence>
<keyword evidence="2" id="KW-0540">Nuclease</keyword>
<dbReference type="GO" id="GO:0004519">
    <property type="term" value="F:endonuclease activity"/>
    <property type="evidence" value="ECO:0007669"/>
    <property type="project" value="UniProtKB-KW"/>
</dbReference>
<reference evidence="2" key="1">
    <citation type="submission" date="2020-01" db="EMBL/GenBank/DDBJ databases">
        <authorList>
            <person name="Rat A."/>
        </authorList>
    </citation>
    <scope>NUCLEOTIDE SEQUENCE</scope>
    <source>
        <strain evidence="2">LMG 28251</strain>
    </source>
</reference>
<comment type="caution">
    <text evidence="2">The sequence shown here is derived from an EMBL/GenBank/DDBJ whole genome shotgun (WGS) entry which is preliminary data.</text>
</comment>
<dbReference type="InterPro" id="IPR004843">
    <property type="entry name" value="Calcineurin-like_PHP"/>
</dbReference>
<dbReference type="Pfam" id="PF00149">
    <property type="entry name" value="Metallophos"/>
    <property type="match status" value="1"/>
</dbReference>
<feature type="domain" description="Calcineurin-like phosphoesterase" evidence="1">
    <location>
        <begin position="28"/>
        <end position="147"/>
    </location>
</feature>
<dbReference type="GO" id="GO:0016787">
    <property type="term" value="F:hydrolase activity"/>
    <property type="evidence" value="ECO:0007669"/>
    <property type="project" value="UniProtKB-KW"/>
</dbReference>
<proteinExistence type="predicted"/>
<dbReference type="SUPFAM" id="SSF56300">
    <property type="entry name" value="Metallo-dependent phosphatases"/>
    <property type="match status" value="1"/>
</dbReference>